<comment type="caution">
    <text evidence="1">The sequence shown here is derived from an EMBL/GenBank/DDBJ whole genome shotgun (WGS) entry which is preliminary data.</text>
</comment>
<dbReference type="Proteomes" id="UP000626092">
    <property type="component" value="Unassembled WGS sequence"/>
</dbReference>
<dbReference type="PANTHER" id="PTHR31149:SF7">
    <property type="entry name" value="EXPRESSED PROTEIN"/>
    <property type="match status" value="1"/>
</dbReference>
<keyword evidence="2" id="KW-1185">Reference proteome</keyword>
<evidence type="ECO:0000313" key="1">
    <source>
        <dbReference type="EMBL" id="KAF7151857.1"/>
    </source>
</evidence>
<accession>A0A834LV72</accession>
<dbReference type="PANTHER" id="PTHR31149">
    <property type="entry name" value="EXPRESSED PROTEIN"/>
    <property type="match status" value="1"/>
</dbReference>
<reference evidence="1" key="1">
    <citation type="submission" date="2019-11" db="EMBL/GenBank/DDBJ databases">
        <authorList>
            <person name="Liu Y."/>
            <person name="Hou J."/>
            <person name="Li T.-Q."/>
            <person name="Guan C.-H."/>
            <person name="Wu X."/>
            <person name="Wu H.-Z."/>
            <person name="Ling F."/>
            <person name="Zhang R."/>
            <person name="Shi X.-G."/>
            <person name="Ren J.-P."/>
            <person name="Chen E.-F."/>
            <person name="Sun J.-M."/>
        </authorList>
    </citation>
    <scope>NUCLEOTIDE SEQUENCE</scope>
    <source>
        <strain evidence="1">Adult_tree_wgs_1</strain>
        <tissue evidence="1">Leaves</tissue>
    </source>
</reference>
<dbReference type="OrthoDB" id="1739146at2759"/>
<name>A0A834LV72_RHOSS</name>
<dbReference type="GO" id="GO:0005886">
    <property type="term" value="C:plasma membrane"/>
    <property type="evidence" value="ECO:0007669"/>
    <property type="project" value="TreeGrafter"/>
</dbReference>
<dbReference type="EMBL" id="WJXA01000002">
    <property type="protein sequence ID" value="KAF7151857.1"/>
    <property type="molecule type" value="Genomic_DNA"/>
</dbReference>
<evidence type="ECO:0000313" key="2">
    <source>
        <dbReference type="Proteomes" id="UP000626092"/>
    </source>
</evidence>
<proteinExistence type="predicted"/>
<dbReference type="AlphaFoldDB" id="A0A834LV72"/>
<protein>
    <submittedName>
        <fullName evidence="1">Uncharacterized protein</fullName>
    </submittedName>
</protein>
<organism evidence="1 2">
    <name type="scientific">Rhododendron simsii</name>
    <name type="common">Sims's rhododendron</name>
    <dbReference type="NCBI Taxonomy" id="118357"/>
    <lineage>
        <taxon>Eukaryota</taxon>
        <taxon>Viridiplantae</taxon>
        <taxon>Streptophyta</taxon>
        <taxon>Embryophyta</taxon>
        <taxon>Tracheophyta</taxon>
        <taxon>Spermatophyta</taxon>
        <taxon>Magnoliopsida</taxon>
        <taxon>eudicotyledons</taxon>
        <taxon>Gunneridae</taxon>
        <taxon>Pentapetalae</taxon>
        <taxon>asterids</taxon>
        <taxon>Ericales</taxon>
        <taxon>Ericaceae</taxon>
        <taxon>Ericoideae</taxon>
        <taxon>Rhodoreae</taxon>
        <taxon>Rhododendron</taxon>
    </lineage>
</organism>
<sequence>MYSVLFLPLDCGLSRETVGFDFVNNLVVDESEDSGHKVAYKVIWHLSKKREFGTRTFTDWRAPELYPYKERLWPEVKDNDEDRLANCPNMVNPDLGRVLVQFWGTPTYCLGIALSKINRESIRHKMGHMSGRKGHCRVRDKNVFLILHFCRMLAGADGFSDRAEANISPDSPEFASFGSEEGPGIEDFEIIGEAKPGYRLLGCRFHVRGASLCMFQWVYHLRDGTRQYIEGKYWNDLFLLDALASFESDSFGNTILRLKEIDFYFVYLVSLTHSLSFCHSGATNPEYVVTADDMDKFLVVECIPMDDRVLQVAASPNGDAGEITQCHYRSTMER</sequence>
<gene>
    <name evidence="1" type="ORF">RHSIM_Rhsim02G0103300</name>
</gene>